<dbReference type="PANTHER" id="PTHR35788">
    <property type="entry name" value="EXPORTED PROTEIN-RELATED"/>
    <property type="match status" value="1"/>
</dbReference>
<dbReference type="Proteomes" id="UP000238362">
    <property type="component" value="Unassembled WGS sequence"/>
</dbReference>
<dbReference type="PANTHER" id="PTHR35788:SF1">
    <property type="entry name" value="EXPORTED PROTEIN"/>
    <property type="match status" value="1"/>
</dbReference>
<keyword evidence="2" id="KW-0812">Transmembrane</keyword>
<comment type="caution">
    <text evidence="4">The sequence shown here is derived from an EMBL/GenBank/DDBJ whole genome shotgun (WGS) entry which is preliminary data.</text>
</comment>
<dbReference type="RefSeq" id="WP_106179089.1">
    <property type="nucleotide sequence ID" value="NZ_PVNH01000005.1"/>
</dbReference>
<protein>
    <submittedName>
        <fullName evidence="4">Vancomycin resistance protein YoaR</fullName>
    </submittedName>
</protein>
<feature type="domain" description="YoaR-like putative peptidoglycan binding" evidence="3">
    <location>
        <begin position="282"/>
        <end position="350"/>
    </location>
</feature>
<evidence type="ECO:0000256" key="1">
    <source>
        <dbReference type="SAM" id="MobiDB-lite"/>
    </source>
</evidence>
<evidence type="ECO:0000313" key="5">
    <source>
        <dbReference type="Proteomes" id="UP000238362"/>
    </source>
</evidence>
<dbReference type="InterPro" id="IPR022029">
    <property type="entry name" value="YoaR-like_PG-bd"/>
</dbReference>
<dbReference type="Pfam" id="PF12229">
    <property type="entry name" value="PG_binding_4"/>
    <property type="match status" value="1"/>
</dbReference>
<dbReference type="OrthoDB" id="9813301at2"/>
<evidence type="ECO:0000256" key="2">
    <source>
        <dbReference type="SAM" id="Phobius"/>
    </source>
</evidence>
<keyword evidence="2" id="KW-0472">Membrane</keyword>
<evidence type="ECO:0000313" key="4">
    <source>
        <dbReference type="EMBL" id="PRX47587.1"/>
    </source>
</evidence>
<keyword evidence="5" id="KW-1185">Reference proteome</keyword>
<sequence>MADSDPDLVDELFAGDRAAMAPPTVGRRIRGWVGRVCMVAGGLLALFAVLYAADLMASAGDVPRGVTVSGVPVGGLSRSAAESTLRHELDHLRTEPLTVRAGNVEVRLDPVESGLGLDWAGTVERAGRQPLDPLTRLRSFFGSREVGLVTTVDAQRLRDTLTGLARDRIDRDVIEGDIGFRTDSGGGTVHPFVVEPRPGQRLADVDRAARLVANGWPAAGPVEVPVEVEPPETTPEGVHATLRDTVEPMVSGPVRFRGDGAEAVLAPREIAGALSFRPADGGLAVEVDRSRLRQAVRAELGRTEEPARDANLVFTGSRPEVRAGAPGRRIDWARTFAPFVDVATSRDGRELRVVYDTRRPDVTTAEIERLGIVEVVAEFTTDGMAGAVARNVATIARAVNGVIVRPGETFSLDAHTGPRTRSQGYVRAPVYEDGTGRPVIGGGVSQFTSTLHNAVYLAGLADAGHTEHPYHLDRYPFARDAISLRPDGSSVDYSFTNDTPKGIAIQTRASGSSVTVTLWGTRHYRVDSVTSGRSGFEPPPIVRERGGDCTPSRGEPGFRVSDTRIRYELDSGREVGRQTRQVRYAPRPVVLCVRST</sequence>
<dbReference type="EMBL" id="PVNH01000005">
    <property type="protein sequence ID" value="PRX47587.1"/>
    <property type="molecule type" value="Genomic_DNA"/>
</dbReference>
<accession>A0A2T0LUV5</accession>
<feature type="region of interest" description="Disordered" evidence="1">
    <location>
        <begin position="530"/>
        <end position="557"/>
    </location>
</feature>
<dbReference type="Pfam" id="PF04294">
    <property type="entry name" value="VanW"/>
    <property type="match status" value="1"/>
</dbReference>
<proteinExistence type="predicted"/>
<dbReference type="InterPro" id="IPR052913">
    <property type="entry name" value="Glycopeptide_resist_protein"/>
</dbReference>
<dbReference type="InterPro" id="IPR007391">
    <property type="entry name" value="Vancomycin_resist_VanW"/>
</dbReference>
<organism evidence="4 5">
    <name type="scientific">Prauserella shujinwangii</name>
    <dbReference type="NCBI Taxonomy" id="1453103"/>
    <lineage>
        <taxon>Bacteria</taxon>
        <taxon>Bacillati</taxon>
        <taxon>Actinomycetota</taxon>
        <taxon>Actinomycetes</taxon>
        <taxon>Pseudonocardiales</taxon>
        <taxon>Pseudonocardiaceae</taxon>
        <taxon>Prauserella</taxon>
    </lineage>
</organism>
<feature type="transmembrane region" description="Helical" evidence="2">
    <location>
        <begin position="32"/>
        <end position="53"/>
    </location>
</feature>
<dbReference type="AlphaFoldDB" id="A0A2T0LUV5"/>
<evidence type="ECO:0000259" key="3">
    <source>
        <dbReference type="Pfam" id="PF12229"/>
    </source>
</evidence>
<keyword evidence="2" id="KW-1133">Transmembrane helix</keyword>
<name>A0A2T0LUV5_9PSEU</name>
<gene>
    <name evidence="4" type="ORF">B0I33_105166</name>
</gene>
<reference evidence="4 5" key="1">
    <citation type="submission" date="2018-03" db="EMBL/GenBank/DDBJ databases">
        <title>Genomic Encyclopedia of Type Strains, Phase III (KMG-III): the genomes of soil and plant-associated and newly described type strains.</title>
        <authorList>
            <person name="Whitman W."/>
        </authorList>
    </citation>
    <scope>NUCLEOTIDE SEQUENCE [LARGE SCALE GENOMIC DNA]</scope>
    <source>
        <strain evidence="4 5">CGMCC 4.7125</strain>
    </source>
</reference>